<dbReference type="InterPro" id="IPR006153">
    <property type="entry name" value="Cation/H_exchanger_TM"/>
</dbReference>
<evidence type="ECO:0000256" key="11">
    <source>
        <dbReference type="SAM" id="Phobius"/>
    </source>
</evidence>
<keyword evidence="10" id="KW-0739">Sodium transport</keyword>
<keyword evidence="6 11" id="KW-1133">Transmembrane helix</keyword>
<dbReference type="Gene3D" id="1.20.1530.20">
    <property type="match status" value="1"/>
</dbReference>
<comment type="similarity">
    <text evidence="2">Belongs to the monovalent cation:proton antiporter 2 (CPA2) transporter (TC 2.A.37) family.</text>
</comment>
<evidence type="ECO:0000256" key="5">
    <source>
        <dbReference type="ARBA" id="ARBA00022692"/>
    </source>
</evidence>
<keyword evidence="9 11" id="KW-0472">Membrane</keyword>
<evidence type="ECO:0000256" key="10">
    <source>
        <dbReference type="ARBA" id="ARBA00023201"/>
    </source>
</evidence>
<evidence type="ECO:0000256" key="2">
    <source>
        <dbReference type="ARBA" id="ARBA00005551"/>
    </source>
</evidence>
<evidence type="ECO:0000256" key="7">
    <source>
        <dbReference type="ARBA" id="ARBA00023053"/>
    </source>
</evidence>
<evidence type="ECO:0000259" key="12">
    <source>
        <dbReference type="Pfam" id="PF00999"/>
    </source>
</evidence>
<keyword evidence="3" id="KW-0813">Transport</keyword>
<feature type="transmembrane region" description="Helical" evidence="11">
    <location>
        <begin position="386"/>
        <end position="406"/>
    </location>
</feature>
<dbReference type="RefSeq" id="WP_023558818.1">
    <property type="nucleotide sequence ID" value="NZ_CP090053.1"/>
</dbReference>
<feature type="transmembrane region" description="Helical" evidence="11">
    <location>
        <begin position="265"/>
        <end position="281"/>
    </location>
</feature>
<feature type="transmembrane region" description="Helical" evidence="11">
    <location>
        <begin position="142"/>
        <end position="161"/>
    </location>
</feature>
<feature type="transmembrane region" description="Helical" evidence="11">
    <location>
        <begin position="203"/>
        <end position="227"/>
    </location>
</feature>
<accession>A0AAP6THE0</accession>
<feature type="transmembrane region" description="Helical" evidence="11">
    <location>
        <begin position="239"/>
        <end position="259"/>
    </location>
</feature>
<dbReference type="GO" id="GO:1902600">
    <property type="term" value="P:proton transmembrane transport"/>
    <property type="evidence" value="ECO:0007669"/>
    <property type="project" value="InterPro"/>
</dbReference>
<dbReference type="GO" id="GO:0015297">
    <property type="term" value="F:antiporter activity"/>
    <property type="evidence" value="ECO:0007669"/>
    <property type="project" value="UniProtKB-KW"/>
</dbReference>
<gene>
    <name evidence="13" type="ORF">UI29_15815</name>
</gene>
<organism evidence="13 14">
    <name type="scientific">Listeria monocytogenes</name>
    <dbReference type="NCBI Taxonomy" id="1639"/>
    <lineage>
        <taxon>Bacteria</taxon>
        <taxon>Bacillati</taxon>
        <taxon>Bacillota</taxon>
        <taxon>Bacilli</taxon>
        <taxon>Bacillales</taxon>
        <taxon>Listeriaceae</taxon>
        <taxon>Listeria</taxon>
    </lineage>
</organism>
<feature type="domain" description="Cation/H+ exchanger transmembrane" evidence="12">
    <location>
        <begin position="44"/>
        <end position="402"/>
    </location>
</feature>
<dbReference type="EMBL" id="AAAMZD010000015">
    <property type="protein sequence ID" value="EAD3794221.1"/>
    <property type="molecule type" value="Genomic_DNA"/>
</dbReference>
<keyword evidence="5 11" id="KW-0812">Transmembrane</keyword>
<feature type="transmembrane region" description="Helical" evidence="11">
    <location>
        <begin position="170"/>
        <end position="191"/>
    </location>
</feature>
<sequence length="411" mass="45335">MLQVLFSGGRKRSLRIGFFRFKEGMKGMEKIYLAIALVLGVSQIFGVLASRMGLPKIVGELLVGVVLGPSLLNIVQPGEFLHIFSEIGVLLLMFIAGMETDFKKLKANLKPSIIVALFGVIIPLVAFLLFGKYLHMETMESFFVGIIFSATSVSITVKIFMDSDILQTKVAAIVLGAAVIDDILAVLLISAYKSVDQLATANIFFMLWDLLLSKILFFIMLYLFYKFALPWIKRYTEKWTWSFLPVTITLIICFFWGYFAELMGLSAVLGSFFFGLMLAISGTKQRVEKEIDLIANSIFIPLFLTSIGAAITLSDIWGNVGPIALGTLLAIITKLGSCYIAARASKLSRPDSFLIGSGMMSRGEMALVTLNIGISLHFIGEDYYSIFVAIIVMTTILSPLFIKLALPKSSH</sequence>
<evidence type="ECO:0000256" key="8">
    <source>
        <dbReference type="ARBA" id="ARBA00023065"/>
    </source>
</evidence>
<name>A0AAP6THE0_LISMN</name>
<evidence type="ECO:0000256" key="9">
    <source>
        <dbReference type="ARBA" id="ARBA00023136"/>
    </source>
</evidence>
<keyword evidence="7" id="KW-0915">Sodium</keyword>
<reference evidence="13 14" key="1">
    <citation type="submission" date="2018-06" db="EMBL/GenBank/DDBJ databases">
        <authorList>
            <consortium name="GenomeTrakr: Next Generation Sequencing Network for Food Pathogen Tracability"/>
        </authorList>
    </citation>
    <scope>NUCLEOTIDE SEQUENCE [LARGE SCALE GENOMIC DNA]</scope>
    <source>
        <strain evidence="13 14">VA-WGS-00405</strain>
    </source>
</reference>
<protein>
    <submittedName>
        <fullName evidence="13">Cation:proton antiporter</fullName>
    </submittedName>
</protein>
<keyword evidence="8" id="KW-0406">Ion transport</keyword>
<evidence type="ECO:0000313" key="13">
    <source>
        <dbReference type="EMBL" id="EAD3794221.1"/>
    </source>
</evidence>
<dbReference type="Pfam" id="PF00999">
    <property type="entry name" value="Na_H_Exchanger"/>
    <property type="match status" value="1"/>
</dbReference>
<dbReference type="InterPro" id="IPR038770">
    <property type="entry name" value="Na+/solute_symporter_sf"/>
</dbReference>
<evidence type="ECO:0000256" key="1">
    <source>
        <dbReference type="ARBA" id="ARBA00004141"/>
    </source>
</evidence>
<dbReference type="GO" id="GO:0016020">
    <property type="term" value="C:membrane"/>
    <property type="evidence" value="ECO:0007669"/>
    <property type="project" value="UniProtKB-SubCell"/>
</dbReference>
<evidence type="ECO:0000256" key="6">
    <source>
        <dbReference type="ARBA" id="ARBA00022989"/>
    </source>
</evidence>
<dbReference type="PANTHER" id="PTHR43562:SF3">
    <property type="entry name" value="SODIUM ION_PROTON EXCHANGER (EUROFUNG)"/>
    <property type="match status" value="1"/>
</dbReference>
<feature type="transmembrane region" description="Helical" evidence="11">
    <location>
        <begin position="293"/>
        <end position="317"/>
    </location>
</feature>
<feature type="transmembrane region" description="Helical" evidence="11">
    <location>
        <begin position="81"/>
        <end position="100"/>
    </location>
</feature>
<comment type="subcellular location">
    <subcellularLocation>
        <location evidence="1">Membrane</location>
        <topology evidence="1">Multi-pass membrane protein</topology>
    </subcellularLocation>
</comment>
<evidence type="ECO:0000256" key="3">
    <source>
        <dbReference type="ARBA" id="ARBA00022448"/>
    </source>
</evidence>
<proteinExistence type="inferred from homology"/>
<comment type="caution">
    <text evidence="13">The sequence shown here is derived from an EMBL/GenBank/DDBJ whole genome shotgun (WGS) entry which is preliminary data.</text>
</comment>
<keyword evidence="4" id="KW-0050">Antiport</keyword>
<feature type="transmembrane region" description="Helical" evidence="11">
    <location>
        <begin position="31"/>
        <end position="50"/>
    </location>
</feature>
<dbReference type="AlphaFoldDB" id="A0AAP6THE0"/>
<feature type="transmembrane region" description="Helical" evidence="11">
    <location>
        <begin position="323"/>
        <end position="342"/>
    </location>
</feature>
<feature type="transmembrane region" description="Helical" evidence="11">
    <location>
        <begin position="363"/>
        <end position="380"/>
    </location>
</feature>
<evidence type="ECO:0000313" key="14">
    <source>
        <dbReference type="Proteomes" id="UP000345329"/>
    </source>
</evidence>
<dbReference type="PANTHER" id="PTHR43562">
    <property type="entry name" value="NAPA-TYPE SODIUM/HYDROGEN ANTIPORTER"/>
    <property type="match status" value="1"/>
</dbReference>
<dbReference type="GO" id="GO:0006814">
    <property type="term" value="P:sodium ion transport"/>
    <property type="evidence" value="ECO:0007669"/>
    <property type="project" value="UniProtKB-KW"/>
</dbReference>
<dbReference type="Proteomes" id="UP000345329">
    <property type="component" value="Unassembled WGS sequence"/>
</dbReference>
<feature type="transmembrane region" description="Helical" evidence="11">
    <location>
        <begin position="112"/>
        <end position="130"/>
    </location>
</feature>
<evidence type="ECO:0000256" key="4">
    <source>
        <dbReference type="ARBA" id="ARBA00022449"/>
    </source>
</evidence>